<evidence type="ECO:0000313" key="4">
    <source>
        <dbReference type="Proteomes" id="UP000252707"/>
    </source>
</evidence>
<dbReference type="InterPro" id="IPR038527">
    <property type="entry name" value="HupH_C_sf"/>
</dbReference>
<name>A0A369CHU1_9GAMM</name>
<evidence type="ECO:0000313" key="3">
    <source>
        <dbReference type="EMBL" id="RCX32848.1"/>
    </source>
</evidence>
<dbReference type="OrthoDB" id="6560677at2"/>
<feature type="domain" description="HupH hydrogenase expression protein C-terminal" evidence="2">
    <location>
        <begin position="168"/>
        <end position="284"/>
    </location>
</feature>
<dbReference type="RefSeq" id="WP_114277751.1">
    <property type="nucleotide sequence ID" value="NZ_QPJY01000001.1"/>
</dbReference>
<feature type="domain" description="HupH hydrogenase expression protein C-terminal" evidence="2">
    <location>
        <begin position="53"/>
        <end position="146"/>
    </location>
</feature>
<reference evidence="3 4" key="1">
    <citation type="submission" date="2018-07" db="EMBL/GenBank/DDBJ databases">
        <title>Genomic Encyclopedia of Type Strains, Phase IV (KMG-IV): sequencing the most valuable type-strain genomes for metagenomic binning, comparative biology and taxonomic classification.</title>
        <authorList>
            <person name="Goeker M."/>
        </authorList>
    </citation>
    <scope>NUCLEOTIDE SEQUENCE [LARGE SCALE GENOMIC DNA]</scope>
    <source>
        <strain evidence="3 4">DSM 26407</strain>
    </source>
</reference>
<comment type="similarity">
    <text evidence="1">Belongs to the HupH/HyaF family.</text>
</comment>
<sequence length="286" mass="31181">MKPFSIPVVTLGPGSQAGADDEPLDYLPLPREMTTFRLPELPGAEVLSARPRARSTLLEIRATLAACRAGDPALVVHLDDLDAEALQLVDQVLGEGEVSIRCAGREPLLAQESVLTGVWRLQHLDAAGRVRSHSVEVGDIPRALRTRAFTGADTHLVPVHRGELPEGVINAPPVLVELADHARGYRAGDPNHVINLTLLPQTPEDLAYLETTLGTGSVDILSRGYGNCRITSTRLRNVWWVRHFNSQDLPILTTLEVVDVPAVACAAREDLEDSHERLLEILEVLE</sequence>
<protein>
    <submittedName>
        <fullName evidence="3">Hydrogenase-1 operon protein HyaF</fullName>
    </submittedName>
</protein>
<dbReference type="Gene3D" id="3.30.1370.140">
    <property type="entry name" value="HupH hydrogenase expression protein, C-terminal domain"/>
    <property type="match status" value="2"/>
</dbReference>
<dbReference type="AlphaFoldDB" id="A0A369CHU1"/>
<comment type="caution">
    <text evidence="3">The sequence shown here is derived from an EMBL/GenBank/DDBJ whole genome shotgun (WGS) entry which is preliminary data.</text>
</comment>
<dbReference type="Pfam" id="PF04809">
    <property type="entry name" value="HupH_C"/>
    <property type="match status" value="2"/>
</dbReference>
<keyword evidence="4" id="KW-1185">Reference proteome</keyword>
<organism evidence="3 4">
    <name type="scientific">Thioalbus denitrificans</name>
    <dbReference type="NCBI Taxonomy" id="547122"/>
    <lineage>
        <taxon>Bacteria</taxon>
        <taxon>Pseudomonadati</taxon>
        <taxon>Pseudomonadota</taxon>
        <taxon>Gammaproteobacteria</taxon>
        <taxon>Chromatiales</taxon>
        <taxon>Ectothiorhodospiraceae</taxon>
        <taxon>Thioalbus</taxon>
    </lineage>
</organism>
<evidence type="ECO:0000259" key="2">
    <source>
        <dbReference type="Pfam" id="PF04809"/>
    </source>
</evidence>
<accession>A0A369CHU1</accession>
<gene>
    <name evidence="3" type="ORF">DFQ59_101146</name>
</gene>
<proteinExistence type="inferred from homology"/>
<dbReference type="Proteomes" id="UP000252707">
    <property type="component" value="Unassembled WGS sequence"/>
</dbReference>
<dbReference type="InterPro" id="IPR006894">
    <property type="entry name" value="HupH_Hydgase_express_prot_C"/>
</dbReference>
<dbReference type="EMBL" id="QPJY01000001">
    <property type="protein sequence ID" value="RCX32848.1"/>
    <property type="molecule type" value="Genomic_DNA"/>
</dbReference>
<evidence type="ECO:0000256" key="1">
    <source>
        <dbReference type="ARBA" id="ARBA00010832"/>
    </source>
</evidence>